<name>A0AA88AIY0_FICCA</name>
<evidence type="ECO:0000313" key="2">
    <source>
        <dbReference type="Proteomes" id="UP001187192"/>
    </source>
</evidence>
<dbReference type="Gramene" id="FCD_00030673-RA">
    <property type="protein sequence ID" value="FCD_00030673-RA:cds"/>
    <property type="gene ID" value="FCD_00030673"/>
</dbReference>
<organism evidence="1 2">
    <name type="scientific">Ficus carica</name>
    <name type="common">Common fig</name>
    <dbReference type="NCBI Taxonomy" id="3494"/>
    <lineage>
        <taxon>Eukaryota</taxon>
        <taxon>Viridiplantae</taxon>
        <taxon>Streptophyta</taxon>
        <taxon>Embryophyta</taxon>
        <taxon>Tracheophyta</taxon>
        <taxon>Spermatophyta</taxon>
        <taxon>Magnoliopsida</taxon>
        <taxon>eudicotyledons</taxon>
        <taxon>Gunneridae</taxon>
        <taxon>Pentapetalae</taxon>
        <taxon>rosids</taxon>
        <taxon>fabids</taxon>
        <taxon>Rosales</taxon>
        <taxon>Moraceae</taxon>
        <taxon>Ficeae</taxon>
        <taxon>Ficus</taxon>
    </lineage>
</organism>
<protein>
    <submittedName>
        <fullName evidence="1">Uncharacterized protein</fullName>
    </submittedName>
</protein>
<keyword evidence="2" id="KW-1185">Reference proteome</keyword>
<dbReference type="Proteomes" id="UP001187192">
    <property type="component" value="Unassembled WGS sequence"/>
</dbReference>
<sequence>MDRDAENLLQKSEIRFRNELQGPESITFDLLGHSPYTGVANGGILFWNGSSWTTFAYASPNR</sequence>
<reference evidence="1" key="1">
    <citation type="submission" date="2023-07" db="EMBL/GenBank/DDBJ databases">
        <title>draft genome sequence of fig (Ficus carica).</title>
        <authorList>
            <person name="Takahashi T."/>
            <person name="Nishimura K."/>
        </authorList>
    </citation>
    <scope>NUCLEOTIDE SEQUENCE</scope>
</reference>
<gene>
    <name evidence="1" type="ORF">TIFTF001_016112</name>
</gene>
<comment type="caution">
    <text evidence="1">The sequence shown here is derived from an EMBL/GenBank/DDBJ whole genome shotgun (WGS) entry which is preliminary data.</text>
</comment>
<evidence type="ECO:0000313" key="1">
    <source>
        <dbReference type="EMBL" id="GMN46933.1"/>
    </source>
</evidence>
<dbReference type="InterPro" id="IPR011042">
    <property type="entry name" value="6-blade_b-propeller_TolB-like"/>
</dbReference>
<dbReference type="AlphaFoldDB" id="A0AA88AIY0"/>
<dbReference type="Gene3D" id="2.120.10.30">
    <property type="entry name" value="TolB, C-terminal domain"/>
    <property type="match status" value="1"/>
</dbReference>
<proteinExistence type="predicted"/>
<accession>A0AA88AIY0</accession>
<dbReference type="EMBL" id="BTGU01000024">
    <property type="protein sequence ID" value="GMN46933.1"/>
    <property type="molecule type" value="Genomic_DNA"/>
</dbReference>